<dbReference type="EMBL" id="CAFBQQ010000073">
    <property type="protein sequence ID" value="CAB5063702.1"/>
    <property type="molecule type" value="Genomic_DNA"/>
</dbReference>
<dbReference type="AlphaFoldDB" id="A0A6J7UEJ9"/>
<protein>
    <submittedName>
        <fullName evidence="1">Unannotated protein</fullName>
    </submittedName>
</protein>
<reference evidence="1" key="1">
    <citation type="submission" date="2020-05" db="EMBL/GenBank/DDBJ databases">
        <authorList>
            <person name="Chiriac C."/>
            <person name="Salcher M."/>
            <person name="Ghai R."/>
            <person name="Kavagutti S V."/>
        </authorList>
    </citation>
    <scope>NUCLEOTIDE SEQUENCE</scope>
</reference>
<accession>A0A6J7UEJ9</accession>
<sequence>MSAILSLCFSTASFNSAKSIKPFRSTLIPTICAPSCSASQTIGSITAWCSKVEVIITFLLFLAPFQNKPLIARLFASVPVEVKIISLGAQPTAAANSSLAASRSFLTERPAECRDEAFPNFFNCLVNAESELSTIGVVAA</sequence>
<organism evidence="1">
    <name type="scientific">freshwater metagenome</name>
    <dbReference type="NCBI Taxonomy" id="449393"/>
    <lineage>
        <taxon>unclassified sequences</taxon>
        <taxon>metagenomes</taxon>
        <taxon>ecological metagenomes</taxon>
    </lineage>
</organism>
<evidence type="ECO:0000313" key="1">
    <source>
        <dbReference type="EMBL" id="CAB5063702.1"/>
    </source>
</evidence>
<name>A0A6J7UEJ9_9ZZZZ</name>
<proteinExistence type="predicted"/>
<gene>
    <name evidence="1" type="ORF">UFOPK4358_00556</name>
</gene>